<evidence type="ECO:0000313" key="3">
    <source>
        <dbReference type="Proteomes" id="UP000828390"/>
    </source>
</evidence>
<dbReference type="AlphaFoldDB" id="A0A9D4BU99"/>
<evidence type="ECO:0000313" key="2">
    <source>
        <dbReference type="EMBL" id="KAH3709054.1"/>
    </source>
</evidence>
<proteinExistence type="predicted"/>
<evidence type="ECO:0000256" key="1">
    <source>
        <dbReference type="SAM" id="MobiDB-lite"/>
    </source>
</evidence>
<feature type="region of interest" description="Disordered" evidence="1">
    <location>
        <begin position="14"/>
        <end position="51"/>
    </location>
</feature>
<reference evidence="2" key="2">
    <citation type="submission" date="2020-11" db="EMBL/GenBank/DDBJ databases">
        <authorList>
            <person name="McCartney M.A."/>
            <person name="Auch B."/>
            <person name="Kono T."/>
            <person name="Mallez S."/>
            <person name="Becker A."/>
            <person name="Gohl D.M."/>
            <person name="Silverstein K.A.T."/>
            <person name="Koren S."/>
            <person name="Bechman K.B."/>
            <person name="Herman A."/>
            <person name="Abrahante J.E."/>
            <person name="Garbe J."/>
        </authorList>
    </citation>
    <scope>NUCLEOTIDE SEQUENCE</scope>
    <source>
        <strain evidence="2">Duluth1</strain>
        <tissue evidence="2">Whole animal</tissue>
    </source>
</reference>
<dbReference type="EMBL" id="JAIWYP010000014">
    <property type="protein sequence ID" value="KAH3709054.1"/>
    <property type="molecule type" value="Genomic_DNA"/>
</dbReference>
<comment type="caution">
    <text evidence="2">The sequence shown here is derived from an EMBL/GenBank/DDBJ whole genome shotgun (WGS) entry which is preliminary data.</text>
</comment>
<sequence length="51" mass="5605">MTLLCIVQTAYTNDGRTSSEQEVAQAGGRSGVRTDTQTDIEIDEKQDKQTD</sequence>
<accession>A0A9D4BU99</accession>
<protein>
    <submittedName>
        <fullName evidence="2">Uncharacterized protein</fullName>
    </submittedName>
</protein>
<gene>
    <name evidence="2" type="ORF">DPMN_068514</name>
</gene>
<reference evidence="2" key="1">
    <citation type="journal article" date="2019" name="bioRxiv">
        <title>The Genome of the Zebra Mussel, Dreissena polymorpha: A Resource for Invasive Species Research.</title>
        <authorList>
            <person name="McCartney M.A."/>
            <person name="Auch B."/>
            <person name="Kono T."/>
            <person name="Mallez S."/>
            <person name="Zhang Y."/>
            <person name="Obille A."/>
            <person name="Becker A."/>
            <person name="Abrahante J.E."/>
            <person name="Garbe J."/>
            <person name="Badalamenti J.P."/>
            <person name="Herman A."/>
            <person name="Mangelson H."/>
            <person name="Liachko I."/>
            <person name="Sullivan S."/>
            <person name="Sone E.D."/>
            <person name="Koren S."/>
            <person name="Silverstein K.A.T."/>
            <person name="Beckman K.B."/>
            <person name="Gohl D.M."/>
        </authorList>
    </citation>
    <scope>NUCLEOTIDE SEQUENCE</scope>
    <source>
        <strain evidence="2">Duluth1</strain>
        <tissue evidence="2">Whole animal</tissue>
    </source>
</reference>
<name>A0A9D4BU99_DREPO</name>
<dbReference type="Proteomes" id="UP000828390">
    <property type="component" value="Unassembled WGS sequence"/>
</dbReference>
<organism evidence="2 3">
    <name type="scientific">Dreissena polymorpha</name>
    <name type="common">Zebra mussel</name>
    <name type="synonym">Mytilus polymorpha</name>
    <dbReference type="NCBI Taxonomy" id="45954"/>
    <lineage>
        <taxon>Eukaryota</taxon>
        <taxon>Metazoa</taxon>
        <taxon>Spiralia</taxon>
        <taxon>Lophotrochozoa</taxon>
        <taxon>Mollusca</taxon>
        <taxon>Bivalvia</taxon>
        <taxon>Autobranchia</taxon>
        <taxon>Heteroconchia</taxon>
        <taxon>Euheterodonta</taxon>
        <taxon>Imparidentia</taxon>
        <taxon>Neoheterodontei</taxon>
        <taxon>Myida</taxon>
        <taxon>Dreissenoidea</taxon>
        <taxon>Dreissenidae</taxon>
        <taxon>Dreissena</taxon>
    </lineage>
</organism>
<keyword evidence="3" id="KW-1185">Reference proteome</keyword>